<dbReference type="Gene3D" id="3.40.47.10">
    <property type="match status" value="4"/>
</dbReference>
<dbReference type="InterPro" id="IPR016035">
    <property type="entry name" value="Acyl_Trfase/lysoPLipase"/>
</dbReference>
<dbReference type="Pfam" id="PF08990">
    <property type="entry name" value="Docking"/>
    <property type="match status" value="1"/>
</dbReference>
<dbReference type="GO" id="GO:0006633">
    <property type="term" value="P:fatty acid biosynthetic process"/>
    <property type="evidence" value="ECO:0007669"/>
    <property type="project" value="InterPro"/>
</dbReference>
<dbReference type="PROSITE" id="PS50075">
    <property type="entry name" value="CARRIER"/>
    <property type="match status" value="4"/>
</dbReference>
<dbReference type="PANTHER" id="PTHR43775:SF51">
    <property type="entry name" value="INACTIVE PHENOLPHTHIOCEROL SYNTHESIS POLYKETIDE SYNTHASE TYPE I PKS1-RELATED"/>
    <property type="match status" value="1"/>
</dbReference>
<dbReference type="InterPro" id="IPR014043">
    <property type="entry name" value="Acyl_transferase_dom"/>
</dbReference>
<protein>
    <recommendedName>
        <fullName evidence="13">6-deoxyerythronolide-B synthase</fullName>
        <ecNumber evidence="13">2.3.1.94</ecNumber>
    </recommendedName>
</protein>
<dbReference type="CDD" id="cd08952">
    <property type="entry name" value="KR_1_SDR_x"/>
    <property type="match status" value="3"/>
</dbReference>
<dbReference type="InterPro" id="IPR001227">
    <property type="entry name" value="Ac_transferase_dom_sf"/>
</dbReference>
<dbReference type="GO" id="GO:0004312">
    <property type="term" value="F:fatty acid synthase activity"/>
    <property type="evidence" value="ECO:0007669"/>
    <property type="project" value="TreeGrafter"/>
</dbReference>
<feature type="domain" description="Carrier" evidence="14">
    <location>
        <begin position="2711"/>
        <end position="2786"/>
    </location>
</feature>
<dbReference type="Pfam" id="PF00698">
    <property type="entry name" value="Acyl_transf_1"/>
    <property type="match status" value="3"/>
</dbReference>
<evidence type="ECO:0000256" key="1">
    <source>
        <dbReference type="ARBA" id="ARBA00001957"/>
    </source>
</evidence>
<dbReference type="GO" id="GO:0031177">
    <property type="term" value="F:phosphopantetheine binding"/>
    <property type="evidence" value="ECO:0007669"/>
    <property type="project" value="InterPro"/>
</dbReference>
<dbReference type="FunFam" id="1.10.1200.10:FF:000007">
    <property type="entry name" value="Probable polyketide synthase pks17"/>
    <property type="match status" value="1"/>
</dbReference>
<dbReference type="InterPro" id="IPR014030">
    <property type="entry name" value="Ketoacyl_synth_N"/>
</dbReference>
<evidence type="ECO:0000256" key="8">
    <source>
        <dbReference type="ARBA" id="ARBA00023315"/>
    </source>
</evidence>
<dbReference type="Pfam" id="PF00550">
    <property type="entry name" value="PP-binding"/>
    <property type="match status" value="4"/>
</dbReference>
<dbReference type="PROSITE" id="PS00606">
    <property type="entry name" value="KS3_1"/>
    <property type="match status" value="4"/>
</dbReference>
<comment type="catalytic activity">
    <reaction evidence="9">
        <text>6 (S)-methylmalonyl-CoA + propanoyl-CoA + 6 NADPH + 12 H(+) = 6-deoxyerythronolide B + 6 CO2 + 6 NADP(+) + 7 CoA + H2O</text>
        <dbReference type="Rhea" id="RHEA:23068"/>
        <dbReference type="ChEBI" id="CHEBI:15377"/>
        <dbReference type="ChEBI" id="CHEBI:15378"/>
        <dbReference type="ChEBI" id="CHEBI:16089"/>
        <dbReference type="ChEBI" id="CHEBI:16526"/>
        <dbReference type="ChEBI" id="CHEBI:57287"/>
        <dbReference type="ChEBI" id="CHEBI:57327"/>
        <dbReference type="ChEBI" id="CHEBI:57392"/>
        <dbReference type="ChEBI" id="CHEBI:57783"/>
        <dbReference type="ChEBI" id="CHEBI:58349"/>
        <dbReference type="EC" id="2.3.1.94"/>
    </reaction>
</comment>
<dbReference type="GO" id="GO:0004315">
    <property type="term" value="F:3-oxoacyl-[acyl-carrier-protein] synthase activity"/>
    <property type="evidence" value="ECO:0007669"/>
    <property type="project" value="InterPro"/>
</dbReference>
<comment type="function">
    <text evidence="10">Involved in the biosynthesis of antibiotic erythromycin via the biosynthesis of its aglycone precursor, 6-deoxyerythronolide B (6-dEB).</text>
</comment>
<evidence type="ECO:0000256" key="10">
    <source>
        <dbReference type="ARBA" id="ARBA00060158"/>
    </source>
</evidence>
<evidence type="ECO:0000259" key="14">
    <source>
        <dbReference type="PROSITE" id="PS50075"/>
    </source>
</evidence>
<dbReference type="PROSITE" id="PS52004">
    <property type="entry name" value="KS3_2"/>
    <property type="match status" value="4"/>
</dbReference>
<dbReference type="Pfam" id="PF02801">
    <property type="entry name" value="Ketoacyl-synt_C"/>
    <property type="match status" value="4"/>
</dbReference>
<dbReference type="InterPro" id="IPR015083">
    <property type="entry name" value="NorB/c/GfsB-D-like_docking"/>
</dbReference>
<dbReference type="InterPro" id="IPR032821">
    <property type="entry name" value="PKS_assoc"/>
</dbReference>
<feature type="domain" description="Carrier" evidence="14">
    <location>
        <begin position="3835"/>
        <end position="3911"/>
    </location>
</feature>
<dbReference type="InterPro" id="IPR020841">
    <property type="entry name" value="PKS_Beta-ketoAc_synthase_dom"/>
</dbReference>
<dbReference type="SUPFAM" id="SSF51735">
    <property type="entry name" value="NAD(P)-binding Rossmann-fold domains"/>
    <property type="match status" value="6"/>
</dbReference>
<feature type="domain" description="Carrier" evidence="14">
    <location>
        <begin position="4800"/>
        <end position="4875"/>
    </location>
</feature>
<dbReference type="SMART" id="SM00827">
    <property type="entry name" value="PKS_AT"/>
    <property type="match status" value="3"/>
</dbReference>
<dbReference type="InterPro" id="IPR020802">
    <property type="entry name" value="TesA-like"/>
</dbReference>
<keyword evidence="6" id="KW-0045">Antibiotic biosynthesis</keyword>
<dbReference type="Gene3D" id="3.30.70.3290">
    <property type="match status" value="4"/>
</dbReference>
<gene>
    <name evidence="16" type="ORF">Aglo03_26820</name>
</gene>
<organism evidence="16 17">
    <name type="scientific">Actinokineospora globicatena</name>
    <dbReference type="NCBI Taxonomy" id="103729"/>
    <lineage>
        <taxon>Bacteria</taxon>
        <taxon>Bacillati</taxon>
        <taxon>Actinomycetota</taxon>
        <taxon>Actinomycetes</taxon>
        <taxon>Pseudonocardiales</taxon>
        <taxon>Pseudonocardiaceae</taxon>
        <taxon>Actinokineospora</taxon>
    </lineage>
</organism>
<dbReference type="EC" id="2.3.1.94" evidence="13"/>
<dbReference type="Pfam" id="PF00109">
    <property type="entry name" value="ketoacyl-synt"/>
    <property type="match status" value="4"/>
</dbReference>
<evidence type="ECO:0000256" key="2">
    <source>
        <dbReference type="ARBA" id="ARBA00022450"/>
    </source>
</evidence>
<sequence>MTSSGSTEAKLRDYLKRVTTDLTQTRQRLNQVEREPIAIVGMACRYPGGVDSPDALWALVRDGVDAIGGFPGDRGWDLTPFEQATVAFTREGGFLDGVADFDPSLFGISPNEALGMDPQQRLVLETSWEAIERAGVDPLSLRGSRTGVFTGVMYHEYSARPLDIPPGVEGFLGTGSAGSVVSGRVAYALGLEGPAVSVDTACSSSLVAMHLAAQALRNGECSLALAGGVSVMVTPNTFVDFGMSGGLASDGRCKSFSDTADGAGWAEGVGVLLLARLSDAERDGLPVLAVLRGSAVNSDGASSGLTVPNGPSQQRVIRAALANARLNTSDIDAVEAHGTGTSLGDPIEAQALLATYGQDRDEPLWLGSLKSNIGHAQSAAGVAGVIKMVMALRHDLLPRTLHAETASSHVDWSAGNVHLLTEPRPWPRTEDPRRAGISSFGVSGTNAHVIIEEYRAEVAARPQGTAPVVLPWVISGKTAEALRGQAGRLLDHAQTAQPVDIARSLVQSRAVLDHRAVVLGGSAEEFASGLTGLAEGREVPGVVVRTGDIGQGGVVFVFPGQGSQWLGMVTSLLATEPVFAAKISECAAALAPHVDWSLEDVLRGDDDLARVDVVQPVLWAVMVSLAELWRSAGVVPAAVVGHSQGEIAAAVVAGGLSLEDGARVVALRSRAIAAGLSGGGMVSLALPEADTAELVGRWSGISVAAVNGPTSTVVSGDAVALDELVAHCESADIRARRVPVDYASHSPHVDSLRDRLLADLAAIRPRTGSIPFHSAVTAARLDTGALDAAYWFTNLREPVRFEAAIRGLLESGRSLFIEVSPHPVLTYGLNETVADTGTSAAVLATLRRTEGDTRRWLTALAEAHVHGVAVDWSTLTEPWGGARVELPTYAFQRKRYWLNTLHTTTVPAADSWRYELAWRPVTLTGSAPSAPWAVVTRGENPLAVRISAHLGATMVDIDAVDTLALSRPGGVLSLLALEEDPTAEHPAVPQGFADTIRVIHALHAAKLQVPLWCATVDVAAHPVQALVTGLGRVAAHEYPWWGGLVELPADVDERVLDGLRTALGQRDEDQLRIGPDGVSAARLRRAEPPATRGRWSPSGTALITGGTGAIGTHVARMLARGGAEHLLLLSRRGPAAPGAADLVAELEGLGARVTVLACDPADRDALAAVLAEHPPTSVFHAAGVVDSSILDSLTLDRVETALRAKVAAAVNLHELTADLDAFVLFSSLAGVFGAAGEGNYGPGNAFLDAFAHHRRSLGLPATSIAWGSWDGAGMAEGAIGDAMTRHGVPRMAPDLALEALRAAIDNNDTAIAIADIRWETFGWFFTATRPSHLLDDLTGADDALEPDEDQPLADRLARVSAAERNRTLLALVREQVSLVLGYDSGNAVEPNRAFGDLGLASAGAVELRNRITLATGLRVPATLVFDHPTPAALARFLSSEITAAPVVVQAAPAPSAGAVGDADDPIVIVGMSCRFPGGVRSPEDLWELVVNGVDAMAPFPDDRGWDLAALYHPDPDNPGTTYASEGGFVDDATAFDAGLFGISPREAFAMDPQQRLLLEATWELFERAGIDPFSLRGSRTAVYAGTGGQDYMSFLTASGSEGYLATGGSPSVVSGRVAYTFGLEGPALTVDTACSSSLVALHLAVHALERGECDLAVVGGVTVLSGPGIFTEFSRQRGMSTTSRCRSFAASADGAGWGEGVGVLLVERLSDARRNGHDVLAVVRGTAINSDGASNGLTAPNGPAQQRVIRAALDSAALTPADVDAVEAHGTGTALGDPIEAQALLSIYGQNRDEPLWLGSVKSNIGHTQAAAGVAGVIKAVMALRHGVLPATLHVDAPTPHVDWTAGAVSLLTDQRPWPAVTRPRRMAVSSFGISGTNAHTILEQAPLPDPPAPASPAPELPLPLLYSGNTADALERQVDAVSLVDAAESDLAWSLAATRADLGHRAVVVGGKRVQDVVAHGELAFLFTGQGSQRAGMGAELYAAFPVFAEAFDAVAARVDLERPLREAVGGEDVNQTVYTQAGLFALQVALSRLVESWGVVPDVLVGHSIGELAAAHVAGVLSLDDACALVSARGRLMQALPEGGAMLAVEATEAELELGAGVDLAAVNGPRSVVVSGDAAAVGEHAARWSEEGRRVKRLTVSHAFHSHRMEPMLEEFARVANGLTYRAPEIPIVTTASGAVDSADYWVRQVREPVRFADAVASLTGVTTALELGPDGVLSALAQHIVAVPTLRPGQDEPTTLVAALARLHTRGVRVDWQAYLRPWGARRVSLPTYPFARDRYWPDPAPEPWFYRVEWQDLPTTPTRLSGRWHVSGSDEITSTLQKAGATLVTDDADGLDGVVAFVSSAADVLAALRFDAPVWCVTLSGVSVADEPLEPRSAAAWGLGRVAALEDPARWGGLIDIADPADPGLIAALRSGEDQVAVRSGRAYGRRIRRAERPAASTAALSTAVLGGTAQEGTVLVTGGTGALGGHVAKWLRGRGAAEVVLVSRRGPAAPGAAELAEEVGAQVLACDLTDRAAVVELVGRFKVSAVVHAAGVLDDGLLAGLTPERLSAVEAAKAGSAELLDELIPADAVFVAFTSLAGVLGSPGQGAYAAANAYVDALVERRRLRGSPAMSLAWGAWAGGGMAAAVADRLARTGMRPMAVPRAVKALSDAWGQQGSLVIADIDWDLLGAGFTSARPSPLLSDLVHKAPSQPQQQPPSRVRGDLAAVVIELAASVLGHADTSAIEAGRPFRDLGFDSLTALELRNLLSTELGVPLPAGLVFDHPTPAELAKHLADLAGGSNTVEIVDRPTERGVVEPIAIVGMSCRFPGGVDSPEALWSLVRDGGDAMVDFPTDRGWDLDALGGSAARVGGFLNDIAGFDAGLFGISPREALAMDPQQRLLLEASWEVFERAGINPLSVRDSDIGVFAGTNGQDYATLLLGSDAAVEGHLGTGNTASVLSGRISYAFGLRGPAITVDTACSSSLVAMHLAARALRDGECSMALAGGITVMPQPSTFIEFSVQGGLAFDGRCKAFAEGADGTGWGEGVGVLLLTRLSDAIAKGYRVLAVVRGSAVNQDGASNGLTAPNGPAQQRVIRAALEDARLQPSDIDVVEAHGTGTALGDPIEAEALLSTYGRERQAPLWLGSVKSNIGHTQAAAGVAGVIKMVMALRHRELPKTLHAARPTSHVNWSAGSVALLTENQPWQSEGLRRAAVSSFGLSGTNAHTIIEEYPLEEQDSPRSEDVDLPWLLSARSSAALRDLAVRLGQVDADPVDVATTLASARAVLEHRAVIVGDYAAGLKALAAGEESPHLLQGIVRTPVSAVEPLRDDSLALARAHVEGVDIDWPAKAGDWGGNIIDLPTYPFDRARYWPDTAKPVFTVDPGEQTFWTAVEQEDAAAIADTLRVDVDTLADLLPALSAWRKTRRDESIVDSWLYRVTWRPIELPAAKLTGRWLLVTADDCPADLRDLRPDLTVANLSAGLPAGDWDGILSLLPARDTITLLTTVDAPIWALTRGAVSTGRADAPPDPDQALLWGLGRVAGLEHPARWGGLIDIPATLDDRARTRLLAVLALPGEDQVAIRPSGVFARRLTRATNTHRPTAAPTGQILITGGTGALGGAAARWLADRGVTDLLLVNRSGAPSRDLVDDLASRGATATVVACDVADRDALAALLAEHQVTGVIHAAGVASTVPLEFTSPDEFDDALSAKVLGARHLDELLPDVELFVLFSSIAGVWGSGGQASYSAANAYLDALAERRRAQGKAGAALAWGPWAGAGMAERAHDYLRKRGINPLRPDLAVTALALTESTTVADIDWARFEPSFTTGRPSPLLAEFATVTADRPVVTSIDGIRELVCLEVAGVLGYPEPVAADVPFTDLGVDSLTAVQVRDRIAAATGVRLPSTLVFDYPTPDAVADELVARIGGDASTAIEAATPAGVADDAIAIVAMSCRFPGGATSPEALWDLVADGVDAMSPFPDDRGWDLAAAGEITAEGGFVHDATDFDAELFGISPREAAAMDPQQRLLLESTWELLERAGIAPDSLRGSTTGVFVGASASGYGAGGVLPAGSEGHAMTGTSNSVLSGRVAYSFGLEGPAVTVDTACSSSLVALHLAAQALRSGDCALAVAGGVAVMPTPTVFAEFSRQGGLAASGRCRSFAEGADGTGWGEGVGLLLVERLSDARRNGHQVLALVRGSAVNSDGASNGLTAPNGPSQQRVIRAALAGAGLAHSDVDAVEAHGTGTALGDPVEAQALLATYGRDRVEPLWLGSVKSNIGHTQAAAGAAGIIKMVEAMRRGVLPGTLHVDEPSSHVDWDSGAVRLLTSPRPWPEVDRPRRAGVSSFGMSGTNAHVIIEGVPEVAVAQEDGTAPTVVPWVMSGRSDAALRAQARQLLAVADYDLVGASRALATERARLPHRAVVLAGDAVGLRRSLTALAEGHTDAAVVRGTAGKGGLAYLFSGQGAQRAGMGKGLYAAFPAYADAFDAVCAHLDLPLHDVIDTEGVHEAIYTQTGLFAVEVALFRLLESWGLTPDVLAGHSFGELAAAHVAGILSLQDACTLVSARARLMQELPDGGAMLAVRMTEAEVLTAIEGHQVDIAAINARDSVVLSGDVDVIAELEALARSSDRQVKRLRAARAFHSHRMEPMLESFAKVARSVHYGPARLPIVSTLTGQLDTGDMSTPDYWVRQIRSTVRFADAVRALRDRGATRFLEIGPDSQLTALADQTLTHPGDTRPATAVAAQRAGKDEAAWLVAAVAALHVNGQDVGWEHLLRGWGGQRVALPTYAFQRKRYWVDAVGTPVAAEHTPAPLATTSTLDLVQAATARVLGHADLTAVEVDREFLELGLDSLTALDLRALLKDETGVDLPASIVFDHPTPADLARHLEGEPTAATTSGLLEGLYKEALRTGRVSEFLAFLGDAAKFRPAADRLTEITNPARRVALASGDAPGLLLCCSGLTAGGGPHEFARLAAALRGKRAVSAIPLLGYGRDDLLPSTQEVALDWLAEAVPQDTPVVLLGHSGGATLAHSLASRLAALGRPPAGLVLVDIYPLDHPVMTEWSGELSEGVFERRDQYVPMDDARLTAMAWYGRLFWRVPDAEPAIPTLLVRATEPLGETTGEWRSAWPGASTVDVAGNHFTMMAEHAGSTADAVNHWIAELVGDQPQERKHQR</sequence>
<dbReference type="FunFam" id="3.40.366.10:FF:000002">
    <property type="entry name" value="Probable polyketide synthase 2"/>
    <property type="match status" value="1"/>
</dbReference>
<dbReference type="InterPro" id="IPR029058">
    <property type="entry name" value="AB_hydrolase_fold"/>
</dbReference>
<comment type="pathway">
    <text evidence="11">Antibiotic biosynthesis; erythromycin biosynthesis.</text>
</comment>
<dbReference type="SUPFAM" id="SSF53901">
    <property type="entry name" value="Thiolase-like"/>
    <property type="match status" value="4"/>
</dbReference>
<dbReference type="Gene3D" id="3.40.50.720">
    <property type="entry name" value="NAD(P)-binding Rossmann-like Domain"/>
    <property type="match status" value="3"/>
</dbReference>
<reference evidence="16" key="1">
    <citation type="submission" date="2023-02" db="EMBL/GenBank/DDBJ databases">
        <title>Actinokineospora globicatena NBRC 15670.</title>
        <authorList>
            <person name="Ichikawa N."/>
            <person name="Sato H."/>
            <person name="Tonouchi N."/>
        </authorList>
    </citation>
    <scope>NUCLEOTIDE SEQUENCE</scope>
    <source>
        <strain evidence="16">NBRC 15670</strain>
    </source>
</reference>
<evidence type="ECO:0000313" key="17">
    <source>
        <dbReference type="Proteomes" id="UP001165042"/>
    </source>
</evidence>
<dbReference type="SUPFAM" id="SSF47336">
    <property type="entry name" value="ACP-like"/>
    <property type="match status" value="3"/>
</dbReference>
<dbReference type="SUPFAM" id="SSF53474">
    <property type="entry name" value="alpha/beta-Hydrolases"/>
    <property type="match status" value="1"/>
</dbReference>
<dbReference type="Pfam" id="PF18369">
    <property type="entry name" value="PKS_DE"/>
    <property type="match status" value="1"/>
</dbReference>
<feature type="domain" description="Ketosynthase family 3 (KS3)" evidence="15">
    <location>
        <begin position="34"/>
        <end position="453"/>
    </location>
</feature>
<dbReference type="SUPFAM" id="SSF101173">
    <property type="entry name" value="Docking domain B of the erythromycin polyketide synthase (DEBS)"/>
    <property type="match status" value="1"/>
</dbReference>
<dbReference type="GO" id="GO:0033068">
    <property type="term" value="P:macrolide biosynthetic process"/>
    <property type="evidence" value="ECO:0007669"/>
    <property type="project" value="UniProtKB-ARBA"/>
</dbReference>
<feature type="domain" description="Ketosynthase family 3 (KS3)" evidence="15">
    <location>
        <begin position="2804"/>
        <end position="3219"/>
    </location>
</feature>
<keyword evidence="3" id="KW-0597">Phosphoprotein</keyword>
<proteinExistence type="predicted"/>
<dbReference type="EMBL" id="BSSD01000003">
    <property type="protein sequence ID" value="GLW91866.1"/>
    <property type="molecule type" value="Genomic_DNA"/>
</dbReference>
<dbReference type="FunFam" id="3.40.47.10:FF:000019">
    <property type="entry name" value="Polyketide synthase type I"/>
    <property type="match status" value="4"/>
</dbReference>
<evidence type="ECO:0000313" key="16">
    <source>
        <dbReference type="EMBL" id="GLW91866.1"/>
    </source>
</evidence>
<dbReference type="SMART" id="SM01294">
    <property type="entry name" value="PKS_PP_betabranch"/>
    <property type="match status" value="4"/>
</dbReference>
<dbReference type="InterPro" id="IPR036736">
    <property type="entry name" value="ACP-like_sf"/>
</dbReference>
<keyword evidence="4" id="KW-0808">Transferase</keyword>
<evidence type="ECO:0000256" key="5">
    <source>
        <dbReference type="ARBA" id="ARBA00022737"/>
    </source>
</evidence>
<comment type="caution">
    <text evidence="16">The sequence shown here is derived from an EMBL/GenBank/DDBJ whole genome shotgun (WGS) entry which is preliminary data.</text>
</comment>
<dbReference type="Pfam" id="PF16197">
    <property type="entry name" value="KAsynt_C_assoc"/>
    <property type="match status" value="4"/>
</dbReference>
<dbReference type="InterPro" id="IPR016036">
    <property type="entry name" value="Malonyl_transacylase_ACP-bd"/>
</dbReference>
<dbReference type="SMART" id="SM00823">
    <property type="entry name" value="PKS_PP"/>
    <property type="match status" value="4"/>
</dbReference>
<evidence type="ECO:0000256" key="13">
    <source>
        <dbReference type="ARBA" id="ARBA00066981"/>
    </source>
</evidence>
<dbReference type="SMART" id="SM00825">
    <property type="entry name" value="PKS_KS"/>
    <property type="match status" value="4"/>
</dbReference>
<evidence type="ECO:0000256" key="6">
    <source>
        <dbReference type="ARBA" id="ARBA00023194"/>
    </source>
</evidence>
<dbReference type="InterPro" id="IPR050091">
    <property type="entry name" value="PKS_NRPS_Biosynth_Enz"/>
</dbReference>
<comment type="subunit">
    <text evidence="12">Homodimer. Erythronolide synthase is composed of EryAI, EryAII and EryAIII multimodular (2 modules) polypeptides each coding for a functional synthase subunit which participates in 2 of the six FAS-like elongation steps required for formation of the polyketide. Module 1, 2, 3, 4, 5, and 6 participating in biosynthesis steps 1, 2, 3, 4, 5, and 6, respectively.</text>
</comment>
<dbReference type="Pfam" id="PF08659">
    <property type="entry name" value="KR"/>
    <property type="match status" value="3"/>
</dbReference>
<keyword evidence="8" id="KW-0012">Acyltransferase</keyword>
<dbReference type="PANTHER" id="PTHR43775">
    <property type="entry name" value="FATTY ACID SYNTHASE"/>
    <property type="match status" value="1"/>
</dbReference>
<dbReference type="InterPro" id="IPR020806">
    <property type="entry name" value="PKS_PP-bd"/>
</dbReference>
<keyword evidence="17" id="KW-1185">Reference proteome</keyword>
<dbReference type="InterPro" id="IPR036299">
    <property type="entry name" value="Polyketide_synth_docking_sf"/>
</dbReference>
<evidence type="ECO:0000256" key="12">
    <source>
        <dbReference type="ARBA" id="ARBA00063272"/>
    </source>
</evidence>
<dbReference type="CDD" id="cd00833">
    <property type="entry name" value="PKS"/>
    <property type="match status" value="4"/>
</dbReference>
<keyword evidence="5" id="KW-0677">Repeat</keyword>
<dbReference type="InterPro" id="IPR014031">
    <property type="entry name" value="Ketoacyl_synth_C"/>
</dbReference>
<keyword evidence="2" id="KW-0596">Phosphopantetheine</keyword>
<dbReference type="Gene3D" id="3.40.366.10">
    <property type="entry name" value="Malonyl-Coenzyme A Acyl Carrier Protein, domain 2"/>
    <property type="match status" value="3"/>
</dbReference>
<dbReference type="RefSeq" id="WP_285610627.1">
    <property type="nucleotide sequence ID" value="NZ_BSSD01000003.1"/>
</dbReference>
<evidence type="ECO:0000256" key="3">
    <source>
        <dbReference type="ARBA" id="ARBA00022553"/>
    </source>
</evidence>
<dbReference type="Gene3D" id="3.40.50.1820">
    <property type="entry name" value="alpha/beta hydrolase"/>
    <property type="match status" value="1"/>
</dbReference>
<comment type="cofactor">
    <cofactor evidence="1">
        <name>pantetheine 4'-phosphate</name>
        <dbReference type="ChEBI" id="CHEBI:47942"/>
    </cofactor>
</comment>
<feature type="domain" description="Ketosynthase family 3 (KS3)" evidence="15">
    <location>
        <begin position="1463"/>
        <end position="1885"/>
    </location>
</feature>
<dbReference type="GO" id="GO:0047879">
    <property type="term" value="F:erythronolide synthase activity"/>
    <property type="evidence" value="ECO:0007669"/>
    <property type="project" value="UniProtKB-EC"/>
</dbReference>
<feature type="domain" description="Carrier" evidence="14">
    <location>
        <begin position="1366"/>
        <end position="1441"/>
    </location>
</feature>
<dbReference type="InterPro" id="IPR009081">
    <property type="entry name" value="PP-bd_ACP"/>
</dbReference>
<evidence type="ECO:0000256" key="7">
    <source>
        <dbReference type="ARBA" id="ARBA00023268"/>
    </source>
</evidence>
<keyword evidence="7" id="KW-0511">Multifunctional enzyme</keyword>
<dbReference type="InterPro" id="IPR016039">
    <property type="entry name" value="Thiolase-like"/>
</dbReference>
<dbReference type="InterPro" id="IPR036291">
    <property type="entry name" value="NAD(P)-bd_dom_sf"/>
</dbReference>
<dbReference type="InterPro" id="IPR057326">
    <property type="entry name" value="KR_dom"/>
</dbReference>
<dbReference type="InterPro" id="IPR041618">
    <property type="entry name" value="PKS_DE"/>
</dbReference>
<dbReference type="PROSITE" id="PS00012">
    <property type="entry name" value="PHOSPHOPANTETHEINE"/>
    <property type="match status" value="3"/>
</dbReference>
<dbReference type="SUPFAM" id="SSF55048">
    <property type="entry name" value="Probable ACP-binding domain of malonyl-CoA ACP transacylase"/>
    <property type="match status" value="3"/>
</dbReference>
<dbReference type="InterPro" id="IPR013968">
    <property type="entry name" value="PKS_KR"/>
</dbReference>
<dbReference type="InterPro" id="IPR001031">
    <property type="entry name" value="Thioesterase"/>
</dbReference>
<evidence type="ECO:0000256" key="11">
    <source>
        <dbReference type="ARBA" id="ARBA00060622"/>
    </source>
</evidence>
<feature type="domain" description="Ketosynthase family 3 (KS3)" evidence="15">
    <location>
        <begin position="3929"/>
        <end position="4343"/>
    </location>
</feature>
<dbReference type="Proteomes" id="UP001165042">
    <property type="component" value="Unassembled WGS sequence"/>
</dbReference>
<evidence type="ECO:0000259" key="15">
    <source>
        <dbReference type="PROSITE" id="PS52004"/>
    </source>
</evidence>
<evidence type="ECO:0000256" key="4">
    <source>
        <dbReference type="ARBA" id="ARBA00022679"/>
    </source>
</evidence>
<dbReference type="InterPro" id="IPR018201">
    <property type="entry name" value="Ketoacyl_synth_AS"/>
</dbReference>
<dbReference type="Gene3D" id="6.10.140.1830">
    <property type="match status" value="1"/>
</dbReference>
<dbReference type="InterPro" id="IPR006162">
    <property type="entry name" value="Ppantetheine_attach_site"/>
</dbReference>
<evidence type="ECO:0000256" key="9">
    <source>
        <dbReference type="ARBA" id="ARBA00052442"/>
    </source>
</evidence>
<dbReference type="Gene3D" id="1.10.1200.10">
    <property type="entry name" value="ACP-like"/>
    <property type="match status" value="4"/>
</dbReference>
<dbReference type="SUPFAM" id="SSF52151">
    <property type="entry name" value="FabD/lysophospholipase-like"/>
    <property type="match status" value="3"/>
</dbReference>
<dbReference type="SMART" id="SM00822">
    <property type="entry name" value="PKS_KR"/>
    <property type="match status" value="3"/>
</dbReference>
<dbReference type="Pfam" id="PF00975">
    <property type="entry name" value="Thioesterase"/>
    <property type="match status" value="1"/>
</dbReference>
<dbReference type="SMART" id="SM00824">
    <property type="entry name" value="PKS_TE"/>
    <property type="match status" value="1"/>
</dbReference>
<name>A0A9W6VA99_9PSEU</name>
<accession>A0A9W6VA99</accession>